<dbReference type="AlphaFoldDB" id="A0A1F8BIS0"/>
<dbReference type="STRING" id="1802521.A2893_00445"/>
<sequence length="222" mass="25072">MRIPLLSTPDKALSSSTQDLLPIADIVDGVVIYENGGAALVMESTSLNFGLLSETEQRAVIASYAGLLNSFNFAVQIVVRSQKKDISSYMDFLVEAGKRIKNQKLLGLMEDYKKFIQDAIKKKNVLSKRFYIVILFTPYELGVAKSIASTFRTSKKIAPLPYPKSYVIRKAKISLFPKRDHLIRQAGRLTIKLKQLTTEELIELFYNVYNPETPVKEKDIFA</sequence>
<dbReference type="Proteomes" id="UP000176725">
    <property type="component" value="Unassembled WGS sequence"/>
</dbReference>
<proteinExistence type="predicted"/>
<protein>
    <submittedName>
        <fullName evidence="1">Uncharacterized protein</fullName>
    </submittedName>
</protein>
<name>A0A1F8BIS0_9BACT</name>
<reference evidence="1 2" key="1">
    <citation type="journal article" date="2016" name="Nat. Commun.">
        <title>Thousands of microbial genomes shed light on interconnected biogeochemical processes in an aquifer system.</title>
        <authorList>
            <person name="Anantharaman K."/>
            <person name="Brown C.T."/>
            <person name="Hug L.A."/>
            <person name="Sharon I."/>
            <person name="Castelle C.J."/>
            <person name="Probst A.J."/>
            <person name="Thomas B.C."/>
            <person name="Singh A."/>
            <person name="Wilkins M.J."/>
            <person name="Karaoz U."/>
            <person name="Brodie E.L."/>
            <person name="Williams K.H."/>
            <person name="Hubbard S.S."/>
            <person name="Banfield J.F."/>
        </authorList>
    </citation>
    <scope>NUCLEOTIDE SEQUENCE [LARGE SCALE GENOMIC DNA]</scope>
</reference>
<gene>
    <name evidence="1" type="ORF">A2893_00445</name>
</gene>
<dbReference type="EMBL" id="MGHH01000014">
    <property type="protein sequence ID" value="OGM63964.1"/>
    <property type="molecule type" value="Genomic_DNA"/>
</dbReference>
<evidence type="ECO:0000313" key="2">
    <source>
        <dbReference type="Proteomes" id="UP000176725"/>
    </source>
</evidence>
<comment type="caution">
    <text evidence="1">The sequence shown here is derived from an EMBL/GenBank/DDBJ whole genome shotgun (WGS) entry which is preliminary data.</text>
</comment>
<accession>A0A1F8BIS0</accession>
<organism evidence="1 2">
    <name type="scientific">Candidatus Woesebacteria bacterium RIFCSPLOWO2_01_FULL_39_25</name>
    <dbReference type="NCBI Taxonomy" id="1802521"/>
    <lineage>
        <taxon>Bacteria</taxon>
        <taxon>Candidatus Woeseibacteriota</taxon>
    </lineage>
</organism>
<evidence type="ECO:0000313" key="1">
    <source>
        <dbReference type="EMBL" id="OGM63964.1"/>
    </source>
</evidence>